<dbReference type="RefSeq" id="WP_078761056.1">
    <property type="nucleotide sequence ID" value="NZ_FUWS01000004.1"/>
</dbReference>
<dbReference type="InterPro" id="IPR036388">
    <property type="entry name" value="WH-like_DNA-bd_sf"/>
</dbReference>
<dbReference type="Gene3D" id="1.10.10.10">
    <property type="entry name" value="Winged helix-like DNA-binding domain superfamily/Winged helix DNA-binding domain"/>
    <property type="match status" value="1"/>
</dbReference>
<evidence type="ECO:0000259" key="1">
    <source>
        <dbReference type="PROSITE" id="PS50995"/>
    </source>
</evidence>
<evidence type="ECO:0000313" key="2">
    <source>
        <dbReference type="EMBL" id="SJZ87695.1"/>
    </source>
</evidence>
<sequence>MRSDPRELAEGFSLVLRDLVLLLRQVTAEQPVSAQQLGILGSLEAGPRRVTELAREHGVRAPTMTAHVSRLEEAEAVSRGVDTDDARVVTVGLTSRGRDLLAAGRAARTAFLAERLEALGESERAALAAALPVLSRICAGG</sequence>
<gene>
    <name evidence="2" type="ORF">SAMN02745673_01672</name>
</gene>
<organism evidence="2 3">
    <name type="scientific">Marinactinospora thermotolerans DSM 45154</name>
    <dbReference type="NCBI Taxonomy" id="1122192"/>
    <lineage>
        <taxon>Bacteria</taxon>
        <taxon>Bacillati</taxon>
        <taxon>Actinomycetota</taxon>
        <taxon>Actinomycetes</taxon>
        <taxon>Streptosporangiales</taxon>
        <taxon>Nocardiopsidaceae</taxon>
        <taxon>Marinactinospora</taxon>
    </lineage>
</organism>
<accession>A0A1T4P7Z1</accession>
<dbReference type="SMART" id="SM00347">
    <property type="entry name" value="HTH_MARR"/>
    <property type="match status" value="1"/>
</dbReference>
<dbReference type="AlphaFoldDB" id="A0A1T4P7Z1"/>
<dbReference type="InterPro" id="IPR036390">
    <property type="entry name" value="WH_DNA-bd_sf"/>
</dbReference>
<feature type="domain" description="HTH marR-type" evidence="1">
    <location>
        <begin position="5"/>
        <end position="136"/>
    </location>
</feature>
<dbReference type="Pfam" id="PF01047">
    <property type="entry name" value="MarR"/>
    <property type="match status" value="1"/>
</dbReference>
<dbReference type="SUPFAM" id="SSF46785">
    <property type="entry name" value="Winged helix' DNA-binding domain"/>
    <property type="match status" value="1"/>
</dbReference>
<dbReference type="EMBL" id="FUWS01000004">
    <property type="protein sequence ID" value="SJZ87695.1"/>
    <property type="molecule type" value="Genomic_DNA"/>
</dbReference>
<dbReference type="PANTHER" id="PTHR39515">
    <property type="entry name" value="CONSERVED PROTEIN"/>
    <property type="match status" value="1"/>
</dbReference>
<keyword evidence="2" id="KW-0238">DNA-binding</keyword>
<protein>
    <submittedName>
        <fullName evidence="2">DNA-binding transcriptional regulator, MarR family</fullName>
    </submittedName>
</protein>
<evidence type="ECO:0000313" key="3">
    <source>
        <dbReference type="Proteomes" id="UP000190637"/>
    </source>
</evidence>
<dbReference type="GO" id="GO:0003700">
    <property type="term" value="F:DNA-binding transcription factor activity"/>
    <property type="evidence" value="ECO:0007669"/>
    <property type="project" value="InterPro"/>
</dbReference>
<dbReference type="OrthoDB" id="4826718at2"/>
<dbReference type="Proteomes" id="UP000190637">
    <property type="component" value="Unassembled WGS sequence"/>
</dbReference>
<keyword evidence="3" id="KW-1185">Reference proteome</keyword>
<dbReference type="STRING" id="1122192.SAMN02745673_01672"/>
<dbReference type="InterPro" id="IPR052526">
    <property type="entry name" value="HTH-type_Bedaq_tolerance"/>
</dbReference>
<dbReference type="InterPro" id="IPR000835">
    <property type="entry name" value="HTH_MarR-typ"/>
</dbReference>
<dbReference type="PROSITE" id="PS50995">
    <property type="entry name" value="HTH_MARR_2"/>
    <property type="match status" value="1"/>
</dbReference>
<proteinExistence type="predicted"/>
<dbReference type="GO" id="GO:0003677">
    <property type="term" value="F:DNA binding"/>
    <property type="evidence" value="ECO:0007669"/>
    <property type="project" value="UniProtKB-KW"/>
</dbReference>
<name>A0A1T4P7Z1_9ACTN</name>
<dbReference type="PANTHER" id="PTHR39515:SF2">
    <property type="entry name" value="HTH-TYPE TRANSCRIPTIONAL REGULATOR RV0880"/>
    <property type="match status" value="1"/>
</dbReference>
<reference evidence="2 3" key="1">
    <citation type="submission" date="2017-02" db="EMBL/GenBank/DDBJ databases">
        <authorList>
            <person name="Peterson S.W."/>
        </authorList>
    </citation>
    <scope>NUCLEOTIDE SEQUENCE [LARGE SCALE GENOMIC DNA]</scope>
    <source>
        <strain evidence="2 3">DSM 45154</strain>
    </source>
</reference>